<dbReference type="SUPFAM" id="SSF52540">
    <property type="entry name" value="P-loop containing nucleoside triphosphate hydrolases"/>
    <property type="match status" value="1"/>
</dbReference>
<dbReference type="Gene3D" id="3.40.50.300">
    <property type="entry name" value="P-loop containing nucleotide triphosphate hydrolases"/>
    <property type="match status" value="1"/>
</dbReference>
<reference evidence="6 7" key="1">
    <citation type="submission" date="2017-03" db="EMBL/GenBank/DDBJ databases">
        <title>Sulfur activation and transportation mechanism of thermophilic Archaea Acidianus manzaensis YN-25.</title>
        <authorList>
            <person name="Ma Y."/>
            <person name="Yang Y."/>
            <person name="Xia J."/>
        </authorList>
    </citation>
    <scope>NUCLEOTIDE SEQUENCE [LARGE SCALE GENOMIC DNA]</scope>
    <source>
        <strain evidence="6 7">YN-25</strain>
    </source>
</reference>
<dbReference type="PANTHER" id="PTHR42711">
    <property type="entry name" value="ABC TRANSPORTER ATP-BINDING PROTEIN"/>
    <property type="match status" value="1"/>
</dbReference>
<dbReference type="InterPro" id="IPR027417">
    <property type="entry name" value="P-loop_NTPase"/>
</dbReference>
<comment type="similarity">
    <text evidence="1">Belongs to the ABC transporter superfamily.</text>
</comment>
<dbReference type="InterPro" id="IPR017871">
    <property type="entry name" value="ABC_transporter-like_CS"/>
</dbReference>
<dbReference type="SMART" id="SM00382">
    <property type="entry name" value="AAA"/>
    <property type="match status" value="1"/>
</dbReference>
<dbReference type="CDD" id="cd03230">
    <property type="entry name" value="ABC_DR_subfamily_A"/>
    <property type="match status" value="1"/>
</dbReference>
<dbReference type="EMBL" id="CP020477">
    <property type="protein sequence ID" value="ARM75238.1"/>
    <property type="molecule type" value="Genomic_DNA"/>
</dbReference>
<evidence type="ECO:0000256" key="1">
    <source>
        <dbReference type="ARBA" id="ARBA00005417"/>
    </source>
</evidence>
<dbReference type="PROSITE" id="PS50893">
    <property type="entry name" value="ABC_TRANSPORTER_2"/>
    <property type="match status" value="1"/>
</dbReference>
<dbReference type="GeneID" id="41590012"/>
<dbReference type="Pfam" id="PF00005">
    <property type="entry name" value="ABC_tran"/>
    <property type="match status" value="1"/>
</dbReference>
<protein>
    <submittedName>
        <fullName evidence="6">ABC transporter ATP-binding protein</fullName>
    </submittedName>
</protein>
<organism evidence="6 7">
    <name type="scientific">Acidianus manzaensis</name>
    <dbReference type="NCBI Taxonomy" id="282676"/>
    <lineage>
        <taxon>Archaea</taxon>
        <taxon>Thermoproteota</taxon>
        <taxon>Thermoprotei</taxon>
        <taxon>Sulfolobales</taxon>
        <taxon>Sulfolobaceae</taxon>
        <taxon>Acidianus</taxon>
    </lineage>
</organism>
<proteinExistence type="inferred from homology"/>
<sequence>MIDIQSITKNYGSNIAIKDVSFKVNNGEIVGFVGLNGAGKSTTINISAGVLNPTSGDVLIDGYSITKDKKKASMNVGWVPELPIFEQDVKALDYFVYIAGFYGISKSEAIKRGKELFEEVGLKGVEDRKLNQYSQGMKKRFALATSLISEPKNFLFDEVLNGLDPEGISFFRNLALKFKSQGKAILFSSHILTEVESLVDKVVFINKGRIVKEMTMNEIRNYEIGTGLRIILEKNVDEKVKEICSKFGNISVQGNIVIIHSDVDMLEVLQELYNAGYKVSDIGKIHTNLEELFFKIIGMNNQQALI</sequence>
<name>A0A1W6JY94_9CREN</name>
<dbReference type="InterPro" id="IPR050763">
    <property type="entry name" value="ABC_transporter_ATP-binding"/>
</dbReference>
<dbReference type="GO" id="GO:0005524">
    <property type="term" value="F:ATP binding"/>
    <property type="evidence" value="ECO:0007669"/>
    <property type="project" value="UniProtKB-KW"/>
</dbReference>
<evidence type="ECO:0000259" key="5">
    <source>
        <dbReference type="PROSITE" id="PS50893"/>
    </source>
</evidence>
<dbReference type="GO" id="GO:0016887">
    <property type="term" value="F:ATP hydrolysis activity"/>
    <property type="evidence" value="ECO:0007669"/>
    <property type="project" value="InterPro"/>
</dbReference>
<dbReference type="InterPro" id="IPR003593">
    <property type="entry name" value="AAA+_ATPase"/>
</dbReference>
<keyword evidence="4 6" id="KW-0067">ATP-binding</keyword>
<accession>A0A1W6JY94</accession>
<evidence type="ECO:0000313" key="7">
    <source>
        <dbReference type="Proteomes" id="UP000193404"/>
    </source>
</evidence>
<keyword evidence="7" id="KW-1185">Reference proteome</keyword>
<dbReference type="OrthoDB" id="87732at2157"/>
<dbReference type="STRING" id="282676.B6F84_03785"/>
<evidence type="ECO:0000256" key="3">
    <source>
        <dbReference type="ARBA" id="ARBA00022741"/>
    </source>
</evidence>
<dbReference type="PROSITE" id="PS00211">
    <property type="entry name" value="ABC_TRANSPORTER_1"/>
    <property type="match status" value="1"/>
</dbReference>
<keyword evidence="3" id="KW-0547">Nucleotide-binding</keyword>
<gene>
    <name evidence="6" type="ORF">B6F84_03785</name>
</gene>
<dbReference type="Proteomes" id="UP000193404">
    <property type="component" value="Chromosome"/>
</dbReference>
<evidence type="ECO:0000256" key="4">
    <source>
        <dbReference type="ARBA" id="ARBA00022840"/>
    </source>
</evidence>
<evidence type="ECO:0000256" key="2">
    <source>
        <dbReference type="ARBA" id="ARBA00022448"/>
    </source>
</evidence>
<dbReference type="RefSeq" id="WP_148691000.1">
    <property type="nucleotide sequence ID" value="NZ_CP020477.1"/>
</dbReference>
<dbReference type="PANTHER" id="PTHR42711:SF5">
    <property type="entry name" value="ABC TRANSPORTER ATP-BINDING PROTEIN NATA"/>
    <property type="match status" value="1"/>
</dbReference>
<feature type="domain" description="ABC transporter" evidence="5">
    <location>
        <begin position="2"/>
        <end position="232"/>
    </location>
</feature>
<dbReference type="InterPro" id="IPR003439">
    <property type="entry name" value="ABC_transporter-like_ATP-bd"/>
</dbReference>
<keyword evidence="2" id="KW-0813">Transport</keyword>
<dbReference type="KEGG" id="aman:B6F84_03785"/>
<evidence type="ECO:0000313" key="6">
    <source>
        <dbReference type="EMBL" id="ARM75238.1"/>
    </source>
</evidence>
<dbReference type="AlphaFoldDB" id="A0A1W6JY94"/>